<gene>
    <name evidence="1" type="ORF">HID58_067052</name>
</gene>
<comment type="caution">
    <text evidence="1">The sequence shown here is derived from an EMBL/GenBank/DDBJ whole genome shotgun (WGS) entry which is preliminary data.</text>
</comment>
<sequence length="222" mass="24940">SEKIWVVRPGSGVVWCAVGGWCKVWARLARGGEWGRGTMGLSRAKRYGFIGQKDAMHGRRVVTLNQRITMLDQKEMMVGRMVTRQLALHNTKFGSNNTHRYSLLVHNFPFPKSPLNRERERSNRENVEAEWSIQLGVYSGGPARLFGKTCIDVGLGPKKVYDCMVHGQGLWTLSVVVCLVEAKGLIVCNSEWLRHPTDGKNSPRMSLVSEPCITDLDHEAMC</sequence>
<organism evidence="1 2">
    <name type="scientific">Brassica napus</name>
    <name type="common">Rape</name>
    <dbReference type="NCBI Taxonomy" id="3708"/>
    <lineage>
        <taxon>Eukaryota</taxon>
        <taxon>Viridiplantae</taxon>
        <taxon>Streptophyta</taxon>
        <taxon>Embryophyta</taxon>
        <taxon>Tracheophyta</taxon>
        <taxon>Spermatophyta</taxon>
        <taxon>Magnoliopsida</taxon>
        <taxon>eudicotyledons</taxon>
        <taxon>Gunneridae</taxon>
        <taxon>Pentapetalae</taxon>
        <taxon>rosids</taxon>
        <taxon>malvids</taxon>
        <taxon>Brassicales</taxon>
        <taxon>Brassicaceae</taxon>
        <taxon>Brassiceae</taxon>
        <taxon>Brassica</taxon>
    </lineage>
</organism>
<name>A0ABQ7ZHN7_BRANA</name>
<accession>A0ABQ7ZHN7</accession>
<keyword evidence="2" id="KW-1185">Reference proteome</keyword>
<evidence type="ECO:0000313" key="2">
    <source>
        <dbReference type="Proteomes" id="UP000824890"/>
    </source>
</evidence>
<proteinExistence type="predicted"/>
<protein>
    <submittedName>
        <fullName evidence="1">Uncharacterized protein</fullName>
    </submittedName>
</protein>
<dbReference type="EMBL" id="JAGKQM010000015">
    <property type="protein sequence ID" value="KAH0879658.1"/>
    <property type="molecule type" value="Genomic_DNA"/>
</dbReference>
<feature type="non-terminal residue" evidence="1">
    <location>
        <position position="1"/>
    </location>
</feature>
<dbReference type="Proteomes" id="UP000824890">
    <property type="component" value="Unassembled WGS sequence"/>
</dbReference>
<evidence type="ECO:0000313" key="1">
    <source>
        <dbReference type="EMBL" id="KAH0879658.1"/>
    </source>
</evidence>
<reference evidence="1 2" key="1">
    <citation type="submission" date="2021-05" db="EMBL/GenBank/DDBJ databases">
        <title>Genome Assembly of Synthetic Allotetraploid Brassica napus Reveals Homoeologous Exchanges between Subgenomes.</title>
        <authorList>
            <person name="Davis J.T."/>
        </authorList>
    </citation>
    <scope>NUCLEOTIDE SEQUENCE [LARGE SCALE GENOMIC DNA]</scope>
    <source>
        <strain evidence="2">cv. Da-Ae</strain>
        <tissue evidence="1">Seedling</tissue>
    </source>
</reference>